<dbReference type="PANTHER" id="PTHR30231">
    <property type="entry name" value="DNA POLYMERASE III SUBUNIT EPSILON"/>
    <property type="match status" value="1"/>
</dbReference>
<dbReference type="PANTHER" id="PTHR30231:SF4">
    <property type="entry name" value="PROTEIN NEN2"/>
    <property type="match status" value="1"/>
</dbReference>
<dbReference type="RefSeq" id="WP_091280356.1">
    <property type="nucleotide sequence ID" value="NZ_LT629804.1"/>
</dbReference>
<dbReference type="InterPro" id="IPR012337">
    <property type="entry name" value="RNaseH-like_sf"/>
</dbReference>
<dbReference type="OrthoDB" id="9791657at2"/>
<keyword evidence="2" id="KW-0378">Hydrolase</keyword>
<gene>
    <name evidence="5" type="ORF">SAMN04489737_0904</name>
</gene>
<dbReference type="InterPro" id="IPR013520">
    <property type="entry name" value="Ribonucl_H"/>
</dbReference>
<dbReference type="GO" id="GO:0005829">
    <property type="term" value="C:cytosol"/>
    <property type="evidence" value="ECO:0007669"/>
    <property type="project" value="TreeGrafter"/>
</dbReference>
<name>A0A1H2LFW5_9ACTO</name>
<proteinExistence type="predicted"/>
<evidence type="ECO:0000256" key="2">
    <source>
        <dbReference type="ARBA" id="ARBA00022801"/>
    </source>
</evidence>
<dbReference type="SMART" id="SM00479">
    <property type="entry name" value="EXOIII"/>
    <property type="match status" value="1"/>
</dbReference>
<feature type="domain" description="Exonuclease" evidence="4">
    <location>
        <begin position="6"/>
        <end position="186"/>
    </location>
</feature>
<dbReference type="CDD" id="cd06127">
    <property type="entry name" value="DEDDh"/>
    <property type="match status" value="1"/>
</dbReference>
<dbReference type="STRING" id="131112.SAMN04489737_0904"/>
<dbReference type="GeneID" id="65344642"/>
<reference evidence="6" key="1">
    <citation type="submission" date="2016-10" db="EMBL/GenBank/DDBJ databases">
        <authorList>
            <person name="Varghese N."/>
            <person name="Submissions S."/>
        </authorList>
    </citation>
    <scope>NUCLEOTIDE SEQUENCE [LARGE SCALE GENOMIC DNA]</scope>
    <source>
        <strain evidence="6">DSM 10002</strain>
    </source>
</reference>
<keyword evidence="1" id="KW-0540">Nuclease</keyword>
<dbReference type="Proteomes" id="UP000214355">
    <property type="component" value="Chromosome I"/>
</dbReference>
<dbReference type="Gene3D" id="3.30.420.10">
    <property type="entry name" value="Ribonuclease H-like superfamily/Ribonuclease H"/>
    <property type="match status" value="1"/>
</dbReference>
<evidence type="ECO:0000256" key="3">
    <source>
        <dbReference type="ARBA" id="ARBA00022839"/>
    </source>
</evidence>
<keyword evidence="3" id="KW-0269">Exonuclease</keyword>
<dbReference type="Pfam" id="PF00929">
    <property type="entry name" value="RNase_T"/>
    <property type="match status" value="1"/>
</dbReference>
<dbReference type="AlphaFoldDB" id="A0A1H2LFW5"/>
<evidence type="ECO:0000259" key="4">
    <source>
        <dbReference type="SMART" id="SM00479"/>
    </source>
</evidence>
<sequence length="228" mass="25410">MWTSQPMVGFDTETTGVDPTAERLVTASVVIVDSAGVTRHYWLADPGVEIPLQAQNVHGISTEQARREGEPVAKVLNDVADLLCNHMTAGHPIVAFNAAYDLTLMECELERHGLTTMAERLGHEVGPVIDPYILDRTVDRYRRGKRRLENLANHYGVAADDSFHNAEADVLATLRVLGAMLRRYPELAEDSLAHLMTLQQQTYTEFQQYMASRHGQHIAGPLPWPVTK</sequence>
<dbReference type="GO" id="GO:0008408">
    <property type="term" value="F:3'-5' exonuclease activity"/>
    <property type="evidence" value="ECO:0007669"/>
    <property type="project" value="TreeGrafter"/>
</dbReference>
<dbReference type="EMBL" id="LT629804">
    <property type="protein sequence ID" value="SDU79518.1"/>
    <property type="molecule type" value="Genomic_DNA"/>
</dbReference>
<accession>A0A1H2LFW5</accession>
<organism evidence="5 6">
    <name type="scientific">Arcanobacterium phocae</name>
    <dbReference type="NCBI Taxonomy" id="131112"/>
    <lineage>
        <taxon>Bacteria</taxon>
        <taxon>Bacillati</taxon>
        <taxon>Actinomycetota</taxon>
        <taxon>Actinomycetes</taxon>
        <taxon>Actinomycetales</taxon>
        <taxon>Actinomycetaceae</taxon>
        <taxon>Arcanobacterium</taxon>
    </lineage>
</organism>
<keyword evidence="6" id="KW-1185">Reference proteome</keyword>
<evidence type="ECO:0000256" key="1">
    <source>
        <dbReference type="ARBA" id="ARBA00022722"/>
    </source>
</evidence>
<protein>
    <submittedName>
        <fullName evidence="5">DNA polymerase-3 subunit epsilon</fullName>
    </submittedName>
</protein>
<dbReference type="InterPro" id="IPR036397">
    <property type="entry name" value="RNaseH_sf"/>
</dbReference>
<dbReference type="NCBIfam" id="NF005927">
    <property type="entry name" value="PRK07942.1"/>
    <property type="match status" value="1"/>
</dbReference>
<dbReference type="GO" id="GO:0003676">
    <property type="term" value="F:nucleic acid binding"/>
    <property type="evidence" value="ECO:0007669"/>
    <property type="project" value="InterPro"/>
</dbReference>
<evidence type="ECO:0000313" key="6">
    <source>
        <dbReference type="Proteomes" id="UP000214355"/>
    </source>
</evidence>
<evidence type="ECO:0000313" key="5">
    <source>
        <dbReference type="EMBL" id="SDU79518.1"/>
    </source>
</evidence>
<dbReference type="SUPFAM" id="SSF53098">
    <property type="entry name" value="Ribonuclease H-like"/>
    <property type="match status" value="1"/>
</dbReference>